<dbReference type="NCBIfam" id="NF004313">
    <property type="entry name" value="PRK05710.1-2"/>
    <property type="match status" value="1"/>
</dbReference>
<organism evidence="10 11">
    <name type="scientific">Undibacterium curvum</name>
    <dbReference type="NCBI Taxonomy" id="2762294"/>
    <lineage>
        <taxon>Bacteria</taxon>
        <taxon>Pseudomonadati</taxon>
        <taxon>Pseudomonadota</taxon>
        <taxon>Betaproteobacteria</taxon>
        <taxon>Burkholderiales</taxon>
        <taxon>Oxalobacteraceae</taxon>
        <taxon>Undibacterium</taxon>
    </lineage>
</organism>
<keyword evidence="3 7" id="KW-0547">Nucleotide-binding</keyword>
<feature type="domain" description="Glutamyl/glutaminyl-tRNA synthetase class Ib catalytic" evidence="9">
    <location>
        <begin position="24"/>
        <end position="285"/>
    </location>
</feature>
<keyword evidence="5 7" id="KW-0067">ATP-binding</keyword>
<feature type="binding site" evidence="7">
    <location>
        <begin position="24"/>
        <end position="28"/>
    </location>
    <ligand>
        <name>L-glutamate</name>
        <dbReference type="ChEBI" id="CHEBI:29985"/>
    </ligand>
</feature>
<dbReference type="RefSeq" id="WP_186903600.1">
    <property type="nucleotide sequence ID" value="NZ_JACOGD010000004.1"/>
</dbReference>
<dbReference type="NCBIfam" id="NF004315">
    <property type="entry name" value="PRK05710.1-4"/>
    <property type="match status" value="1"/>
</dbReference>
<dbReference type="EMBL" id="JACOGD010000004">
    <property type="protein sequence ID" value="MBC3931903.1"/>
    <property type="molecule type" value="Genomic_DNA"/>
</dbReference>
<accession>A0ABR7A565</accession>
<name>A0ABR7A565_9BURK</name>
<dbReference type="EC" id="6.1.1.-" evidence="7"/>
<evidence type="ECO:0000256" key="3">
    <source>
        <dbReference type="ARBA" id="ARBA00022741"/>
    </source>
</evidence>
<feature type="binding site" evidence="7">
    <location>
        <position position="140"/>
    </location>
    <ligand>
        <name>Zn(2+)</name>
        <dbReference type="ChEBI" id="CHEBI:29105"/>
    </ligand>
</feature>
<dbReference type="PRINTS" id="PR00987">
    <property type="entry name" value="TRNASYNTHGLU"/>
</dbReference>
<feature type="binding site" evidence="7">
    <location>
        <position position="256"/>
    </location>
    <ligand>
        <name>ATP</name>
        <dbReference type="ChEBI" id="CHEBI:30616"/>
    </ligand>
</feature>
<feature type="binding site" evidence="7">
    <location>
        <position position="116"/>
    </location>
    <ligand>
        <name>Zn(2+)</name>
        <dbReference type="ChEBI" id="CHEBI:29105"/>
    </ligand>
</feature>
<dbReference type="NCBIfam" id="TIGR03838">
    <property type="entry name" value="queuosine_YadB"/>
    <property type="match status" value="1"/>
</dbReference>
<evidence type="ECO:0000256" key="8">
    <source>
        <dbReference type="RuleBase" id="RU363037"/>
    </source>
</evidence>
<keyword evidence="2 7" id="KW-0479">Metal-binding</keyword>
<dbReference type="PANTHER" id="PTHR43311">
    <property type="entry name" value="GLUTAMATE--TRNA LIGASE"/>
    <property type="match status" value="1"/>
</dbReference>
<dbReference type="Proteomes" id="UP000654304">
    <property type="component" value="Unassembled WGS sequence"/>
</dbReference>
<evidence type="ECO:0000256" key="1">
    <source>
        <dbReference type="ARBA" id="ARBA00022598"/>
    </source>
</evidence>
<feature type="short sequence motif" description="'HIGH' region" evidence="7">
    <location>
        <begin position="27"/>
        <end position="37"/>
    </location>
</feature>
<comment type="similarity">
    <text evidence="7">Belongs to the class-I aminoacyl-tRNA synthetase family. GluQ subfamily.</text>
</comment>
<dbReference type="InterPro" id="IPR022380">
    <property type="entry name" value="Glu-Q_tRNA(Asp)_Synthase"/>
</dbReference>
<proteinExistence type="inferred from homology"/>
<gene>
    <name evidence="10" type="primary">gluQRS</name>
    <name evidence="7" type="synonym">gluQ</name>
    <name evidence="10" type="ORF">H8K43_09490</name>
</gene>
<keyword evidence="11" id="KW-1185">Reference proteome</keyword>
<feature type="binding site" evidence="7">
    <location>
        <position position="60"/>
    </location>
    <ligand>
        <name>L-glutamate</name>
        <dbReference type="ChEBI" id="CHEBI:29985"/>
    </ligand>
</feature>
<feature type="binding site" evidence="7">
    <location>
        <position position="197"/>
    </location>
    <ligand>
        <name>L-glutamate</name>
        <dbReference type="ChEBI" id="CHEBI:29985"/>
    </ligand>
</feature>
<dbReference type="GO" id="GO:0016874">
    <property type="term" value="F:ligase activity"/>
    <property type="evidence" value="ECO:0007669"/>
    <property type="project" value="UniProtKB-KW"/>
</dbReference>
<dbReference type="Gene3D" id="3.40.50.620">
    <property type="entry name" value="HUPs"/>
    <property type="match status" value="1"/>
</dbReference>
<protein>
    <recommendedName>
        <fullName evidence="7">Glutamyl-Q tRNA(Asp) synthetase</fullName>
        <shortName evidence="7">Glu-Q-RSs</shortName>
        <ecNumber evidence="7">6.1.1.-</ecNumber>
    </recommendedName>
</protein>
<keyword evidence="4 7" id="KW-0862">Zinc</keyword>
<feature type="short sequence motif" description="'KMSKS' region" evidence="7">
    <location>
        <begin position="253"/>
        <end position="257"/>
    </location>
</feature>
<dbReference type="InterPro" id="IPR049940">
    <property type="entry name" value="GluQ/Sye"/>
</dbReference>
<keyword evidence="6 7" id="KW-0030">Aminoacyl-tRNA synthetase</keyword>
<evidence type="ECO:0000256" key="7">
    <source>
        <dbReference type="HAMAP-Rule" id="MF_01428"/>
    </source>
</evidence>
<evidence type="ECO:0000256" key="6">
    <source>
        <dbReference type="ARBA" id="ARBA00023146"/>
    </source>
</evidence>
<dbReference type="InterPro" id="IPR014729">
    <property type="entry name" value="Rossmann-like_a/b/a_fold"/>
</dbReference>
<comment type="caution">
    <text evidence="10">The sequence shown here is derived from an EMBL/GenBank/DDBJ whole genome shotgun (WGS) entry which is preliminary data.</text>
</comment>
<comment type="function">
    <text evidence="7">Catalyzes the tRNA-independent activation of glutamate in presence of ATP and the subsequent transfer of glutamate onto a tRNA(Asp). Glutamate is transferred on the 2-amino-5-(4,5-dihydroxy-2-cyclopenten-1-yl) moiety of the queuosine in the wobble position of the QUC anticodon.</text>
</comment>
<comment type="cofactor">
    <cofactor evidence="7">
        <name>Zn(2+)</name>
        <dbReference type="ChEBI" id="CHEBI:29105"/>
    </cofactor>
    <text evidence="7">Binds 1 zinc ion per subunit.</text>
</comment>
<evidence type="ECO:0000256" key="2">
    <source>
        <dbReference type="ARBA" id="ARBA00022723"/>
    </source>
</evidence>
<evidence type="ECO:0000259" key="9">
    <source>
        <dbReference type="Pfam" id="PF00749"/>
    </source>
</evidence>
<dbReference type="InterPro" id="IPR020058">
    <property type="entry name" value="Glu/Gln-tRNA-synth_Ib_cat-dom"/>
</dbReference>
<evidence type="ECO:0000313" key="10">
    <source>
        <dbReference type="EMBL" id="MBC3931903.1"/>
    </source>
</evidence>
<feature type="binding site" evidence="7">
    <location>
        <position position="136"/>
    </location>
    <ligand>
        <name>Zn(2+)</name>
        <dbReference type="ChEBI" id="CHEBI:29105"/>
    </ligand>
</feature>
<evidence type="ECO:0000256" key="4">
    <source>
        <dbReference type="ARBA" id="ARBA00022833"/>
    </source>
</evidence>
<dbReference type="InterPro" id="IPR000924">
    <property type="entry name" value="Glu/Gln-tRNA-synth"/>
</dbReference>
<dbReference type="NCBIfam" id="NF004314">
    <property type="entry name" value="PRK05710.1-3"/>
    <property type="match status" value="1"/>
</dbReference>
<reference evidence="10 11" key="1">
    <citation type="submission" date="2020-08" db="EMBL/GenBank/DDBJ databases">
        <title>Novel species isolated from subtropical streams in China.</title>
        <authorList>
            <person name="Lu H."/>
        </authorList>
    </citation>
    <scope>NUCLEOTIDE SEQUENCE [LARGE SCALE GENOMIC DNA]</scope>
    <source>
        <strain evidence="10 11">CY22W</strain>
    </source>
</reference>
<dbReference type="PANTHER" id="PTHR43311:SF1">
    <property type="entry name" value="GLUTAMYL-Q TRNA(ASP) SYNTHETASE"/>
    <property type="match status" value="1"/>
</dbReference>
<feature type="binding site" evidence="7">
    <location>
        <position position="215"/>
    </location>
    <ligand>
        <name>L-glutamate</name>
        <dbReference type="ChEBI" id="CHEBI:29985"/>
    </ligand>
</feature>
<feature type="binding site" evidence="7">
    <location>
        <position position="114"/>
    </location>
    <ligand>
        <name>Zn(2+)</name>
        <dbReference type="ChEBI" id="CHEBI:29105"/>
    </ligand>
</feature>
<keyword evidence="8" id="KW-0648">Protein biosynthesis</keyword>
<sequence length="327" mass="35735">MSVFSSTSAASVTPVTSSTGYTGRFAPSPTGPLHLGSLVAAMASYLDARAHQGRWLLRIEDLDFDRNVADADRHILHSLQRCGMHWDGEVSWQSQRQPLYEQALEQLATQVYPCSCSRKEIADSRLRAGVAASQVYPGTCRTGLAPGKTARAWRLRVPDGEAAVFQFEDRLLGAQTQDLASEVGDFVLKRADGFWAYQLAVVVDDAAQGISHVVRGADLLDSTARQCYLQQLLGLPRPAYLHVPVVNNADGEKLSKQTGALAFDRGDNDLLQDALLPAARFLGLHISPSANNLNAFWDNATAAWAQQIALHQAHQADQLHQQQKQQP</sequence>
<dbReference type="Pfam" id="PF00749">
    <property type="entry name" value="tRNA-synt_1c"/>
    <property type="match status" value="1"/>
</dbReference>
<dbReference type="SUPFAM" id="SSF52374">
    <property type="entry name" value="Nucleotidylyl transferase"/>
    <property type="match status" value="1"/>
</dbReference>
<keyword evidence="1 7" id="KW-0436">Ligase</keyword>
<dbReference type="HAMAP" id="MF_01428">
    <property type="entry name" value="Glu_Q_tRNA_synth"/>
    <property type="match status" value="1"/>
</dbReference>
<evidence type="ECO:0000256" key="5">
    <source>
        <dbReference type="ARBA" id="ARBA00022840"/>
    </source>
</evidence>
<evidence type="ECO:0000313" key="11">
    <source>
        <dbReference type="Proteomes" id="UP000654304"/>
    </source>
</evidence>